<organismHost>
    <name type="scientific">Homo sapiens</name>
    <name type="common">Human</name>
    <dbReference type="NCBI Taxonomy" id="9606"/>
</organismHost>
<dbReference type="EMBL" id="X07530">
    <property type="protein sequence ID" value="CAA30405.1"/>
    <property type="molecule type" value="Genomic_DNA"/>
</dbReference>
<reference evidence="2" key="1">
    <citation type="journal article" date="1988" name="Nucleic Acids Res.">
        <title>The analysis of EBV proteins which are antigenic in vivo.</title>
        <authorList>
            <person name="Walls D."/>
            <person name="Perricaudet M."/>
            <person name="Gannon F."/>
        </authorList>
    </citation>
    <scope>NUCLEOTIDE SEQUENCE</scope>
</reference>
<organism evidence="2">
    <name type="scientific">Epstein-Barr virus (strain GD1)</name>
    <name type="common">HHV-4</name>
    <name type="synonym">Human gammaherpesvirus 4</name>
    <dbReference type="NCBI Taxonomy" id="10376"/>
    <lineage>
        <taxon>Viruses</taxon>
        <taxon>Duplodnaviria</taxon>
        <taxon>Heunggongvirae</taxon>
        <taxon>Peploviricota</taxon>
        <taxon>Herviviricetes</taxon>
        <taxon>Herpesvirales</taxon>
        <taxon>Orthoherpesviridae</taxon>
        <taxon>Gammaherpesvirinae</taxon>
        <taxon>Lymphocryptovirus</taxon>
        <taxon>Lymphocryptovirus humangamma4</taxon>
    </lineage>
</organism>
<protein>
    <submittedName>
        <fullName evidence="2">EBV B95-8 Cl(e) DNA with antigen coding ORF</fullName>
    </submittedName>
</protein>
<sequence>GANRPFRPGRRLNAMPKAGCRSWPASTGPSTPRSREERA</sequence>
<proteinExistence type="predicted"/>
<feature type="region of interest" description="Disordered" evidence="1">
    <location>
        <begin position="1"/>
        <end position="39"/>
    </location>
</feature>
<evidence type="ECO:0000313" key="2">
    <source>
        <dbReference type="EMBL" id="CAA30405.1"/>
    </source>
</evidence>
<evidence type="ECO:0000256" key="1">
    <source>
        <dbReference type="SAM" id="MobiDB-lite"/>
    </source>
</evidence>
<feature type="non-terminal residue" evidence="2">
    <location>
        <position position="39"/>
    </location>
</feature>
<accession>Q66546</accession>
<name>Q66546_EBVG</name>